<feature type="compositionally biased region" description="Basic residues" evidence="1">
    <location>
        <begin position="274"/>
        <end position="284"/>
    </location>
</feature>
<dbReference type="AlphaFoldDB" id="A0A1Z4BVN9"/>
<accession>A0A1Z4BVN9</accession>
<organism evidence="2 3">
    <name type="scientific">Methylovulum psychrotolerans</name>
    <dbReference type="NCBI Taxonomy" id="1704499"/>
    <lineage>
        <taxon>Bacteria</taxon>
        <taxon>Pseudomonadati</taxon>
        <taxon>Pseudomonadota</taxon>
        <taxon>Gammaproteobacteria</taxon>
        <taxon>Methylococcales</taxon>
        <taxon>Methylococcaceae</taxon>
        <taxon>Methylovulum</taxon>
    </lineage>
</organism>
<evidence type="ECO:0008006" key="4">
    <source>
        <dbReference type="Google" id="ProtNLM"/>
    </source>
</evidence>
<keyword evidence="3" id="KW-1185">Reference proteome</keyword>
<dbReference type="InterPro" id="IPR022385">
    <property type="entry name" value="Rhs_assc_core"/>
</dbReference>
<reference evidence="2 3" key="1">
    <citation type="submission" date="2017-06" db="EMBL/GenBank/DDBJ databases">
        <title>Genome Sequencing of the methanotroph Methylovulum psychrotolerants str. HV10-M2 isolated from a high-altitude environment.</title>
        <authorList>
            <person name="Mateos-Rivera A."/>
        </authorList>
    </citation>
    <scope>NUCLEOTIDE SEQUENCE [LARGE SCALE GENOMIC DNA]</scope>
    <source>
        <strain evidence="2 3">HV10_M2</strain>
    </source>
</reference>
<name>A0A1Z4BVN9_9GAMM</name>
<gene>
    <name evidence="2" type="ORF">CEK71_04240</name>
</gene>
<sequence length="284" mass="30001">MSKTSPALNMGGSMAYDQANHLSGGYGNNGVRQQAHLRLGDLPVAIVAGGSIYPVLSDHLGTPRQIIDGSKQVRWQWDNLDPFGANAPNTNPAGVGGFGYNLRFPDQYADNESGLFYNYHRTYDPKAGRYTQSDPIGLDGGMNTYGYVGGNPVNQIDPYGLTAEGAVLGGTIGGGAAIVGSIAIDVTTGGANILATPSEIAFATAAGAAFGDVVSDFVNNVSSALENAYEMAKGGNQNVRDSGLEGYTDQEIQDLYDKAKGKDKKRLEKELKGRKVKNKNKRCP</sequence>
<dbReference type="Gene3D" id="2.180.10.10">
    <property type="entry name" value="RHS repeat-associated core"/>
    <property type="match status" value="1"/>
</dbReference>
<protein>
    <recommendedName>
        <fullName evidence="4">RHS repeat-associated core domain-containing protein</fullName>
    </recommendedName>
</protein>
<dbReference type="PANTHER" id="PTHR32305:SF15">
    <property type="entry name" value="PROTEIN RHSA-RELATED"/>
    <property type="match status" value="1"/>
</dbReference>
<dbReference type="PANTHER" id="PTHR32305">
    <property type="match status" value="1"/>
</dbReference>
<dbReference type="KEGG" id="mpsy:CEK71_04240"/>
<proteinExistence type="predicted"/>
<evidence type="ECO:0000313" key="2">
    <source>
        <dbReference type="EMBL" id="ASF45338.1"/>
    </source>
</evidence>
<feature type="region of interest" description="Disordered" evidence="1">
    <location>
        <begin position="258"/>
        <end position="284"/>
    </location>
</feature>
<evidence type="ECO:0000256" key="1">
    <source>
        <dbReference type="SAM" id="MobiDB-lite"/>
    </source>
</evidence>
<dbReference type="NCBIfam" id="TIGR03696">
    <property type="entry name" value="Rhs_assc_core"/>
    <property type="match status" value="1"/>
</dbReference>
<dbReference type="PRINTS" id="PR00394">
    <property type="entry name" value="RHSPROTEIN"/>
</dbReference>
<feature type="compositionally biased region" description="Basic and acidic residues" evidence="1">
    <location>
        <begin position="258"/>
        <end position="273"/>
    </location>
</feature>
<dbReference type="EMBL" id="CP022129">
    <property type="protein sequence ID" value="ASF45338.1"/>
    <property type="molecule type" value="Genomic_DNA"/>
</dbReference>
<dbReference type="InterPro" id="IPR050708">
    <property type="entry name" value="T6SS_VgrG/RHS"/>
</dbReference>
<evidence type="ECO:0000313" key="3">
    <source>
        <dbReference type="Proteomes" id="UP000197019"/>
    </source>
</evidence>
<dbReference type="Proteomes" id="UP000197019">
    <property type="component" value="Chromosome"/>
</dbReference>